<protein>
    <submittedName>
        <fullName evidence="1">Uncharacterized protein</fullName>
    </submittedName>
</protein>
<name>A0A7W7RUH2_9ACTN</name>
<organism evidence="1 2">
    <name type="scientific">Streptosporangium album</name>
    <dbReference type="NCBI Taxonomy" id="47479"/>
    <lineage>
        <taxon>Bacteria</taxon>
        <taxon>Bacillati</taxon>
        <taxon>Actinomycetota</taxon>
        <taxon>Actinomycetes</taxon>
        <taxon>Streptosporangiales</taxon>
        <taxon>Streptosporangiaceae</taxon>
        <taxon>Streptosporangium</taxon>
    </lineage>
</organism>
<dbReference type="Proteomes" id="UP000534286">
    <property type="component" value="Unassembled WGS sequence"/>
</dbReference>
<keyword evidence="2" id="KW-1185">Reference proteome</keyword>
<comment type="caution">
    <text evidence="1">The sequence shown here is derived from an EMBL/GenBank/DDBJ whole genome shotgun (WGS) entry which is preliminary data.</text>
</comment>
<sequence>MGTVDLPPAVQMALSLATALGRGHGIIVDVQPFLLQGETLISVWIGLVVRTDGRRYRWVVPGSQATRGRPLWTWAKKPGRAATRLAAEYEQLRTQPVAATVLGARC</sequence>
<accession>A0A7W7RUH2</accession>
<evidence type="ECO:0000313" key="1">
    <source>
        <dbReference type="EMBL" id="MBB4937793.1"/>
    </source>
</evidence>
<evidence type="ECO:0000313" key="2">
    <source>
        <dbReference type="Proteomes" id="UP000534286"/>
    </source>
</evidence>
<dbReference type="AlphaFoldDB" id="A0A7W7RUH2"/>
<dbReference type="RefSeq" id="WP_184754110.1">
    <property type="nucleotide sequence ID" value="NZ_BAABEK010000026.1"/>
</dbReference>
<dbReference type="EMBL" id="JACHJU010000001">
    <property type="protein sequence ID" value="MBB4937793.1"/>
    <property type="molecule type" value="Genomic_DNA"/>
</dbReference>
<reference evidence="1 2" key="1">
    <citation type="submission" date="2020-08" db="EMBL/GenBank/DDBJ databases">
        <title>Sequencing the genomes of 1000 actinobacteria strains.</title>
        <authorList>
            <person name="Klenk H.-P."/>
        </authorList>
    </citation>
    <scope>NUCLEOTIDE SEQUENCE [LARGE SCALE GENOMIC DNA]</scope>
    <source>
        <strain evidence="1 2">DSM 43023</strain>
    </source>
</reference>
<proteinExistence type="predicted"/>
<gene>
    <name evidence="1" type="ORF">FHR32_002098</name>
</gene>